<organism evidence="1 2">
    <name type="scientific">Bradyrhizobium diversitatis</name>
    <dbReference type="NCBI Taxonomy" id="2755406"/>
    <lineage>
        <taxon>Bacteria</taxon>
        <taxon>Pseudomonadati</taxon>
        <taxon>Pseudomonadota</taxon>
        <taxon>Alphaproteobacteria</taxon>
        <taxon>Hyphomicrobiales</taxon>
        <taxon>Nitrobacteraceae</taxon>
        <taxon>Bradyrhizobium</taxon>
    </lineage>
</organism>
<reference evidence="1 2" key="1">
    <citation type="submission" date="2020-07" db="EMBL/GenBank/DDBJ databases">
        <title>Bradyrhizobium diversity isolated from nodules of indigenous legumes of Western Australia.</title>
        <authorList>
            <person name="Klepa M.S."/>
        </authorList>
    </citation>
    <scope>NUCLEOTIDE SEQUENCE [LARGE SCALE GENOMIC DNA]</scope>
    <source>
        <strain evidence="1 2">CNPSo 4019</strain>
    </source>
</reference>
<dbReference type="Proteomes" id="UP001194539">
    <property type="component" value="Unassembled WGS sequence"/>
</dbReference>
<dbReference type="EMBL" id="JACEGD010000007">
    <property type="protein sequence ID" value="MBH5386397.1"/>
    <property type="molecule type" value="Genomic_DNA"/>
</dbReference>
<sequence>MRCPKCEADKWYEVATHDPWNGRPVLACRICGEYAEPEALKREDAHDVIARVLAADLIGEGQPDARAIASKILQAIEDAGLTIRRP</sequence>
<accession>A0ABS0NZG2</accession>
<name>A0ABS0NZG2_9BRAD</name>
<dbReference type="RefSeq" id="WP_197965773.1">
    <property type="nucleotide sequence ID" value="NZ_JACEGD010000007.1"/>
</dbReference>
<proteinExistence type="predicted"/>
<evidence type="ECO:0000313" key="1">
    <source>
        <dbReference type="EMBL" id="MBH5386397.1"/>
    </source>
</evidence>
<protein>
    <recommendedName>
        <fullName evidence="3">GATA-type domain-containing protein</fullName>
    </recommendedName>
</protein>
<gene>
    <name evidence="1" type="ORF">H1B27_08880</name>
</gene>
<evidence type="ECO:0000313" key="2">
    <source>
        <dbReference type="Proteomes" id="UP001194539"/>
    </source>
</evidence>
<comment type="caution">
    <text evidence="1">The sequence shown here is derived from an EMBL/GenBank/DDBJ whole genome shotgun (WGS) entry which is preliminary data.</text>
</comment>
<keyword evidence="2" id="KW-1185">Reference proteome</keyword>
<evidence type="ECO:0008006" key="3">
    <source>
        <dbReference type="Google" id="ProtNLM"/>
    </source>
</evidence>